<dbReference type="Proteomes" id="UP000011185">
    <property type="component" value="Unassembled WGS sequence"/>
</dbReference>
<protein>
    <submittedName>
        <fullName evidence="1">Uncharacterized protein</fullName>
    </submittedName>
</protein>
<name>L7K0J8_TRAHO</name>
<evidence type="ECO:0000313" key="2">
    <source>
        <dbReference type="Proteomes" id="UP000011185"/>
    </source>
</evidence>
<dbReference type="AlphaFoldDB" id="L7K0J8"/>
<dbReference type="EMBL" id="JH993810">
    <property type="protein sequence ID" value="ELQ76857.1"/>
    <property type="molecule type" value="Genomic_DNA"/>
</dbReference>
<sequence length="179" mass="21178">MHDDLLQVSCLKSNNIKETKTDINGHPFIFPIDPTSFELYRKSLSNFDKFYDFISDITSTTYKDIAAYYRLRHDLKDLEYLVMEYNTLKNKLDKDEKEDEVIYYNEEEERGLVESSKMVGNSNISCMFVGPYNLAMFYKQIGNGKNLVRFMKEAKKSVMMRGNYNGIELCQNELRKYRK</sequence>
<accession>L7K0J8</accession>
<dbReference type="OMA" id="YNGIELC"/>
<dbReference type="InParanoid" id="L7K0J8"/>
<proteinExistence type="predicted"/>
<reference evidence="1 2" key="1">
    <citation type="journal article" date="2012" name="PLoS Pathog.">
        <title>The genome of the obligate intracellular parasite Trachipleistophora hominis: new insights into microsporidian genome dynamics and reductive evolution.</title>
        <authorList>
            <person name="Heinz E."/>
            <person name="Williams T.A."/>
            <person name="Nakjang S."/>
            <person name="Noel C.J."/>
            <person name="Swan D.C."/>
            <person name="Goldberg A.V."/>
            <person name="Harris S.R."/>
            <person name="Weinmaier T."/>
            <person name="Markert S."/>
            <person name="Becher D."/>
            <person name="Bernhardt J."/>
            <person name="Dagan T."/>
            <person name="Hacker C."/>
            <person name="Lucocq J.M."/>
            <person name="Schweder T."/>
            <person name="Rattei T."/>
            <person name="Hall N."/>
            <person name="Hirt R.P."/>
            <person name="Embley T.M."/>
        </authorList>
    </citation>
    <scope>NUCLEOTIDE SEQUENCE [LARGE SCALE GENOMIC DNA]</scope>
</reference>
<organism evidence="1 2">
    <name type="scientific">Trachipleistophora hominis</name>
    <name type="common">Microsporidian parasite</name>
    <dbReference type="NCBI Taxonomy" id="72359"/>
    <lineage>
        <taxon>Eukaryota</taxon>
        <taxon>Fungi</taxon>
        <taxon>Fungi incertae sedis</taxon>
        <taxon>Microsporidia</taxon>
        <taxon>Pleistophoridae</taxon>
        <taxon>Trachipleistophora</taxon>
    </lineage>
</organism>
<dbReference type="OrthoDB" id="10368747at2759"/>
<dbReference type="HOGENOM" id="CLU_1504494_0_0_1"/>
<evidence type="ECO:0000313" key="1">
    <source>
        <dbReference type="EMBL" id="ELQ76857.1"/>
    </source>
</evidence>
<keyword evidence="2" id="KW-1185">Reference proteome</keyword>
<dbReference type="VEuPathDB" id="MicrosporidiaDB:THOM_0144"/>
<gene>
    <name evidence="1" type="ORF">THOM_0144</name>
</gene>